<evidence type="ECO:0000313" key="1">
    <source>
        <dbReference type="EMBL" id="GAL24979.1"/>
    </source>
</evidence>
<keyword evidence="2" id="KW-1185">Reference proteome</keyword>
<dbReference type="EMBL" id="BBMS01000007">
    <property type="protein sequence ID" value="GAL24979.1"/>
    <property type="molecule type" value="Genomic_DNA"/>
</dbReference>
<gene>
    <name evidence="1" type="ORF">JCM19239_5806</name>
</gene>
<sequence length="61" mass="6709">MTPSVYGDFESSPVDDVTHFNGLNHLNRQVDRDAVMVALMSEPAMDGVNRCKPISSSISLR</sequence>
<reference evidence="2" key="1">
    <citation type="submission" date="2014-09" db="EMBL/GenBank/DDBJ databases">
        <title>Vibrio variabilis JCM 19239. (C206) whole genome shotgun sequence.</title>
        <authorList>
            <person name="Sawabe T."/>
            <person name="Meirelles P."/>
            <person name="Nakanishi M."/>
            <person name="Sayaka M."/>
            <person name="Hattori M."/>
            <person name="Ohkuma M."/>
        </authorList>
    </citation>
    <scope>NUCLEOTIDE SEQUENCE [LARGE SCALE GENOMIC DNA]</scope>
    <source>
        <strain evidence="2">JCM 19239</strain>
    </source>
</reference>
<accession>A0ABQ0J881</accession>
<name>A0ABQ0J881_9VIBR</name>
<proteinExistence type="predicted"/>
<organism evidence="1 2">
    <name type="scientific">Vibrio variabilis</name>
    <dbReference type="NCBI Taxonomy" id="990271"/>
    <lineage>
        <taxon>Bacteria</taxon>
        <taxon>Pseudomonadati</taxon>
        <taxon>Pseudomonadota</taxon>
        <taxon>Gammaproteobacteria</taxon>
        <taxon>Vibrionales</taxon>
        <taxon>Vibrionaceae</taxon>
        <taxon>Vibrio</taxon>
    </lineage>
</organism>
<dbReference type="Proteomes" id="UP000029223">
    <property type="component" value="Unassembled WGS sequence"/>
</dbReference>
<comment type="caution">
    <text evidence="1">The sequence shown here is derived from an EMBL/GenBank/DDBJ whole genome shotgun (WGS) entry which is preliminary data.</text>
</comment>
<protein>
    <submittedName>
        <fullName evidence="1">Uncharacterized protein</fullName>
    </submittedName>
</protein>
<evidence type="ECO:0000313" key="2">
    <source>
        <dbReference type="Proteomes" id="UP000029223"/>
    </source>
</evidence>